<feature type="transmembrane region" description="Helical" evidence="1">
    <location>
        <begin position="389"/>
        <end position="411"/>
    </location>
</feature>
<dbReference type="EMBL" id="JANBPY010001262">
    <property type="protein sequence ID" value="KAJ1960815.1"/>
    <property type="molecule type" value="Genomic_DNA"/>
</dbReference>
<keyword evidence="1" id="KW-1133">Transmembrane helix</keyword>
<reference evidence="3" key="1">
    <citation type="submission" date="2022-07" db="EMBL/GenBank/DDBJ databases">
        <title>Phylogenomic reconstructions and comparative analyses of Kickxellomycotina fungi.</title>
        <authorList>
            <person name="Reynolds N.K."/>
            <person name="Stajich J.E."/>
            <person name="Barry K."/>
            <person name="Grigoriev I.V."/>
            <person name="Crous P."/>
            <person name="Smith M.E."/>
        </authorList>
    </citation>
    <scope>NUCLEOTIDE SEQUENCE</scope>
    <source>
        <strain evidence="3">RSA 1196</strain>
    </source>
</reference>
<evidence type="ECO:0000313" key="3">
    <source>
        <dbReference type="EMBL" id="KAJ1960815.1"/>
    </source>
</evidence>
<feature type="transmembrane region" description="Helical" evidence="1">
    <location>
        <begin position="237"/>
        <end position="256"/>
    </location>
</feature>
<keyword evidence="1" id="KW-0472">Membrane</keyword>
<feature type="transmembrane region" description="Helical" evidence="1">
    <location>
        <begin position="345"/>
        <end position="368"/>
    </location>
</feature>
<dbReference type="AlphaFoldDB" id="A0A9W8ATK6"/>
<feature type="transmembrane region" description="Helical" evidence="1">
    <location>
        <begin position="301"/>
        <end position="325"/>
    </location>
</feature>
<sequence>MMGTLGISRYLGCLLVVLWWWFLSRSDGTLTVLDTNQSYPANDFYLALPEDSQTFQGRMIPGKVGPGCKLLIDPAPFPGVFNTAENSNTDIKTVLLIDHSEAPSPTCQMAMDVLTHNHDLAFPVDVFLFVSPYSYPYDFGGVDEPYFALYSAGLPIKQDLLVIGKDTAVALSDILTSQPLPDGLRIAVSDTTGPWNRYLHSPEYKFMRWFFVALRALFLLYAVIHIFLMVRSGNFHGIFKPLLYTTIILHIVFYMIGPKEVTFTRLGGYMDTFAWCAIDNAYFLLLYRWGRVVYQCYRWRWFRIHFAMIFIGVLVTLIWIVTNILVMYDVGREGATATFVIVGRIYITCTFIFLNTLFYICLATWVIIHQLRLHRVGGAVKSLIKLTKLCIFCVTGWFIIGISLSMTPTVWSVPIVSLYITQCMLFHIGSIWITFAIFWQLSLTGISPFGKLFDLTVLGSSRPTEPSGDRSRTLDSQQLSLASNQHYQNAVGREKPSFSRPPSEEACIDMELLCYHPPRYSEDLMNILNPPADKSRATLIQNNRPWPVGKPQGLYIPEPPNI</sequence>
<dbReference type="Proteomes" id="UP001150925">
    <property type="component" value="Unassembled WGS sequence"/>
</dbReference>
<keyword evidence="4" id="KW-1185">Reference proteome</keyword>
<feature type="transmembrane region" description="Helical" evidence="1">
    <location>
        <begin position="206"/>
        <end position="230"/>
    </location>
</feature>
<feature type="transmembrane region" description="Helical" evidence="1">
    <location>
        <begin position="268"/>
        <end position="289"/>
    </location>
</feature>
<evidence type="ECO:0000256" key="2">
    <source>
        <dbReference type="SAM" id="SignalP"/>
    </source>
</evidence>
<feature type="chain" id="PRO_5040889704" evidence="2">
    <location>
        <begin position="29"/>
        <end position="562"/>
    </location>
</feature>
<keyword evidence="1" id="KW-0812">Transmembrane</keyword>
<proteinExistence type="predicted"/>
<protein>
    <submittedName>
        <fullName evidence="3">Uncharacterized protein</fullName>
    </submittedName>
</protein>
<comment type="caution">
    <text evidence="3">The sequence shown here is derived from an EMBL/GenBank/DDBJ whole genome shotgun (WGS) entry which is preliminary data.</text>
</comment>
<feature type="signal peptide" evidence="2">
    <location>
        <begin position="1"/>
        <end position="28"/>
    </location>
</feature>
<keyword evidence="2" id="KW-0732">Signal</keyword>
<name>A0A9W8ATK6_9FUNG</name>
<evidence type="ECO:0000256" key="1">
    <source>
        <dbReference type="SAM" id="Phobius"/>
    </source>
</evidence>
<gene>
    <name evidence="3" type="ORF">IWQ62_004085</name>
</gene>
<accession>A0A9W8ATK6</accession>
<feature type="transmembrane region" description="Helical" evidence="1">
    <location>
        <begin position="417"/>
        <end position="439"/>
    </location>
</feature>
<organism evidence="3 4">
    <name type="scientific">Dispira parvispora</name>
    <dbReference type="NCBI Taxonomy" id="1520584"/>
    <lineage>
        <taxon>Eukaryota</taxon>
        <taxon>Fungi</taxon>
        <taxon>Fungi incertae sedis</taxon>
        <taxon>Zoopagomycota</taxon>
        <taxon>Kickxellomycotina</taxon>
        <taxon>Dimargaritomycetes</taxon>
        <taxon>Dimargaritales</taxon>
        <taxon>Dimargaritaceae</taxon>
        <taxon>Dispira</taxon>
    </lineage>
</organism>
<dbReference type="OrthoDB" id="5570949at2759"/>
<evidence type="ECO:0000313" key="4">
    <source>
        <dbReference type="Proteomes" id="UP001150925"/>
    </source>
</evidence>